<reference evidence="2" key="1">
    <citation type="submission" date="2019-01" db="EMBL/GenBank/DDBJ databases">
        <authorList>
            <person name="Lista F."/>
            <person name="Anselmo A."/>
        </authorList>
    </citation>
    <scope>NUCLEOTIDE SEQUENCE</scope>
    <source>
        <strain evidence="2">11S</strain>
    </source>
</reference>
<dbReference type="InterPro" id="IPR036514">
    <property type="entry name" value="SGNH_hydro_sf"/>
</dbReference>
<dbReference type="RefSeq" id="WP_131874895.1">
    <property type="nucleotide sequence ID" value="NZ_JADPHZ010000005.1"/>
</dbReference>
<dbReference type="InterPro" id="IPR013830">
    <property type="entry name" value="SGNH_hydro"/>
</dbReference>
<dbReference type="EMBL" id="SDCL01000004">
    <property type="protein sequence ID" value="TCX37571.1"/>
    <property type="molecule type" value="Genomic_DNA"/>
</dbReference>
<dbReference type="Gene3D" id="2.60.120.1360">
    <property type="match status" value="1"/>
</dbReference>
<dbReference type="GO" id="GO:0016788">
    <property type="term" value="F:hydrolase activity, acting on ester bonds"/>
    <property type="evidence" value="ECO:0007669"/>
    <property type="project" value="UniProtKB-ARBA"/>
</dbReference>
<dbReference type="SUPFAM" id="SSF52266">
    <property type="entry name" value="SGNH hydrolase"/>
    <property type="match status" value="1"/>
</dbReference>
<evidence type="ECO:0000259" key="1">
    <source>
        <dbReference type="Pfam" id="PF13472"/>
    </source>
</evidence>
<name>A0A483IUV4_KLEPN</name>
<comment type="caution">
    <text evidence="2">The sequence shown here is derived from an EMBL/GenBank/DDBJ whole genome shotgun (WGS) entry which is preliminary data.</text>
</comment>
<accession>A0A483IUV4</accession>
<dbReference type="PANTHER" id="PTHR30383:SF29">
    <property type="entry name" value="SGNH HYDROLASE-TYPE ESTERASE DOMAIN-CONTAINING PROTEIN"/>
    <property type="match status" value="1"/>
</dbReference>
<dbReference type="Gene3D" id="3.40.50.1110">
    <property type="entry name" value="SGNH hydrolase"/>
    <property type="match status" value="1"/>
</dbReference>
<dbReference type="PANTHER" id="PTHR30383">
    <property type="entry name" value="THIOESTERASE 1/PROTEASE 1/LYSOPHOSPHOLIPASE L1"/>
    <property type="match status" value="1"/>
</dbReference>
<dbReference type="AlphaFoldDB" id="A0A483IUV4"/>
<dbReference type="Pfam" id="PF13472">
    <property type="entry name" value="Lipase_GDSL_2"/>
    <property type="match status" value="1"/>
</dbReference>
<gene>
    <name evidence="2" type="ORF">ETE67_06995</name>
</gene>
<proteinExistence type="predicted"/>
<protein>
    <recommendedName>
        <fullName evidence="1">SGNH hydrolase-type esterase domain-containing protein</fullName>
    </recommendedName>
</protein>
<organism evidence="2">
    <name type="scientific">Klebsiella pneumoniae</name>
    <dbReference type="NCBI Taxonomy" id="573"/>
    <lineage>
        <taxon>Bacteria</taxon>
        <taxon>Pseudomonadati</taxon>
        <taxon>Pseudomonadota</taxon>
        <taxon>Gammaproteobacteria</taxon>
        <taxon>Enterobacterales</taxon>
        <taxon>Enterobacteriaceae</taxon>
        <taxon>Klebsiella/Raoultella group</taxon>
        <taxon>Klebsiella</taxon>
        <taxon>Klebsiella pneumoniae complex</taxon>
    </lineage>
</organism>
<evidence type="ECO:0000313" key="2">
    <source>
        <dbReference type="EMBL" id="TCX37571.1"/>
    </source>
</evidence>
<dbReference type="InterPro" id="IPR051532">
    <property type="entry name" value="Ester_Hydrolysis_Enzymes"/>
</dbReference>
<feature type="domain" description="SGNH hydrolase-type esterase" evidence="1">
    <location>
        <begin position="411"/>
        <end position="546"/>
    </location>
</feature>
<sequence length="561" mass="61009">MNIIEQPSWHENITLIARGDKVEGGRLGGINVQAKQLADRTALLKQRIESIDDAKDRTFFITDEDPDGTIAGLKETPAGKVFRVAQGPDAEYAFIYYANVENSALPVGRYISDLYVKNRLVDVLSSPRKVPVTMDKIGQVAIWLEDGLINGTGLHKDISPVLDMKSNNRKVALNVDGEGKVAIWIEDGLVNMSGLHSDVLRDIISQIELPDETPKNISGAGTLWKYRAKKAKLDLKQEAKITIGLSGDSWTEHKTIAQVIANYFYDRYGKAGDGWLQLNIDNPNLLNNIVLTRTGWSVYDASTTSGAPTYPTSMDGQYIYSAGTDATLSLSNVFSKAIRIFYYDGNGTFNYTINGSTPVSVKGGGTNKIVSVVVSGLDITKATSINIDLSGNAGTVVIYGFYAEGTGNGVEVSKFGNGGITAPQYSKTLPYLNQTAGVVAPDVLLLIIGTNDYRQSVSLQSFRDGLTGWIQAWQAEIPDSAIILVTPPQCNANGNNPLSAFRDIMRDVANERGIEYFSLYDAMDTSYAKSSAQGMWKDNLHLSDAGAMSLFNQLNHHFLGA</sequence>